<dbReference type="SUPFAM" id="SSF52402">
    <property type="entry name" value="Adenine nucleotide alpha hydrolases-like"/>
    <property type="match status" value="1"/>
</dbReference>
<evidence type="ECO:0000313" key="5">
    <source>
        <dbReference type="EMBL" id="WVZ63198.1"/>
    </source>
</evidence>
<dbReference type="PANTHER" id="PTHR45647">
    <property type="entry name" value="OS02G0152300 PROTEIN"/>
    <property type="match status" value="1"/>
</dbReference>
<gene>
    <name evidence="5" type="ORF">U9M48_012850</name>
</gene>
<dbReference type="EMBL" id="CP144747">
    <property type="protein sequence ID" value="WVZ63198.1"/>
    <property type="molecule type" value="Genomic_DNA"/>
</dbReference>
<reference evidence="5 6" key="1">
    <citation type="submission" date="2024-02" db="EMBL/GenBank/DDBJ databases">
        <title>High-quality chromosome-scale genome assembly of Pensacola bahiagrass (Paspalum notatum Flugge var. saurae).</title>
        <authorList>
            <person name="Vega J.M."/>
            <person name="Podio M."/>
            <person name="Orjuela J."/>
            <person name="Siena L.A."/>
            <person name="Pessino S.C."/>
            <person name="Combes M.C."/>
            <person name="Mariac C."/>
            <person name="Albertini E."/>
            <person name="Pupilli F."/>
            <person name="Ortiz J.P.A."/>
            <person name="Leblanc O."/>
        </authorList>
    </citation>
    <scope>NUCLEOTIDE SEQUENCE [LARGE SCALE GENOMIC DNA]</scope>
    <source>
        <strain evidence="5">R1</strain>
        <tissue evidence="5">Leaf</tissue>
    </source>
</reference>
<dbReference type="InterPro" id="IPR051348">
    <property type="entry name" value="U-box_ubiquitin_ligases"/>
</dbReference>
<organism evidence="5 6">
    <name type="scientific">Paspalum notatum var. saurae</name>
    <dbReference type="NCBI Taxonomy" id="547442"/>
    <lineage>
        <taxon>Eukaryota</taxon>
        <taxon>Viridiplantae</taxon>
        <taxon>Streptophyta</taxon>
        <taxon>Embryophyta</taxon>
        <taxon>Tracheophyta</taxon>
        <taxon>Spermatophyta</taxon>
        <taxon>Magnoliopsida</taxon>
        <taxon>Liliopsida</taxon>
        <taxon>Poales</taxon>
        <taxon>Poaceae</taxon>
        <taxon>PACMAD clade</taxon>
        <taxon>Panicoideae</taxon>
        <taxon>Andropogonodae</taxon>
        <taxon>Paspaleae</taxon>
        <taxon>Paspalinae</taxon>
        <taxon>Paspalum</taxon>
    </lineage>
</organism>
<dbReference type="CDD" id="cd01989">
    <property type="entry name" value="USP_STK_Ubox_N"/>
    <property type="match status" value="1"/>
</dbReference>
<dbReference type="Proteomes" id="UP001341281">
    <property type="component" value="Chromosome 03"/>
</dbReference>
<sequence length="306" mass="33432">MFTRGGGGGGSGRSAGGASSGRSASLREIKIDEEAAADVMDEDGGGKLHVAVGKDFKDGRSNLSAALNLGLLGPHLKLVLLHVHQPAERIMNGLCKVPASQLEEKELKAYRKIEQEETNTLLNQYLIYCRQYLKVQAETLVIEKNYVTNGIIELINQHRITKLAMGMSSFSTKRKVPKSKVAGIVHQHANPYCQIFFICRGSLGCTRDANLDSIKADSPRSSSASTLSDEPELPTRSVSLPPEHPVYMGSPDQPFLPPRSNSVSYCEGPPRPSELNRRKSFIVALTYECSQNIESVSCHNTVHDQL</sequence>
<evidence type="ECO:0000256" key="4">
    <source>
        <dbReference type="SAM" id="MobiDB-lite"/>
    </source>
</evidence>
<proteinExistence type="predicted"/>
<protein>
    <recommendedName>
        <fullName evidence="2">RING-type E3 ubiquitin transferase</fullName>
        <ecNumber evidence="2">2.3.2.27</ecNumber>
    </recommendedName>
</protein>
<keyword evidence="6" id="KW-1185">Reference proteome</keyword>
<evidence type="ECO:0000256" key="1">
    <source>
        <dbReference type="ARBA" id="ARBA00000900"/>
    </source>
</evidence>
<dbReference type="GO" id="GO:0061630">
    <property type="term" value="F:ubiquitin protein ligase activity"/>
    <property type="evidence" value="ECO:0007669"/>
    <property type="project" value="UniProtKB-EC"/>
</dbReference>
<name>A0AAQ3SYJ7_PASNO</name>
<dbReference type="EC" id="2.3.2.27" evidence="2"/>
<evidence type="ECO:0000256" key="2">
    <source>
        <dbReference type="ARBA" id="ARBA00012483"/>
    </source>
</evidence>
<dbReference type="AlphaFoldDB" id="A0AAQ3SYJ7"/>
<evidence type="ECO:0000313" key="6">
    <source>
        <dbReference type="Proteomes" id="UP001341281"/>
    </source>
</evidence>
<comment type="catalytic activity">
    <reaction evidence="1">
        <text>S-ubiquitinyl-[E2 ubiquitin-conjugating enzyme]-L-cysteine + [acceptor protein]-L-lysine = [E2 ubiquitin-conjugating enzyme]-L-cysteine + N(6)-ubiquitinyl-[acceptor protein]-L-lysine.</text>
        <dbReference type="EC" id="2.3.2.27"/>
    </reaction>
</comment>
<feature type="compositionally biased region" description="Polar residues" evidence="4">
    <location>
        <begin position="219"/>
        <end position="228"/>
    </location>
</feature>
<evidence type="ECO:0000256" key="3">
    <source>
        <dbReference type="ARBA" id="ARBA00022786"/>
    </source>
</evidence>
<accession>A0AAQ3SYJ7</accession>
<feature type="region of interest" description="Disordered" evidence="4">
    <location>
        <begin position="214"/>
        <end position="244"/>
    </location>
</feature>
<keyword evidence="3" id="KW-0833">Ubl conjugation pathway</keyword>
<feature type="region of interest" description="Disordered" evidence="4">
    <location>
        <begin position="1"/>
        <end position="24"/>
    </location>
</feature>
<dbReference type="PANTHER" id="PTHR45647:SF46">
    <property type="entry name" value="OS09G0569800 PROTEIN"/>
    <property type="match status" value="1"/>
</dbReference>
<feature type="compositionally biased region" description="Gly residues" evidence="4">
    <location>
        <begin position="1"/>
        <end position="19"/>
    </location>
</feature>